<dbReference type="Proteomes" id="UP001236723">
    <property type="component" value="Unassembled WGS sequence"/>
</dbReference>
<protein>
    <submittedName>
        <fullName evidence="1">Uncharacterized protein</fullName>
    </submittedName>
</protein>
<reference evidence="1 2" key="1">
    <citation type="submission" date="2023-07" db="EMBL/GenBank/DDBJ databases">
        <title>Genomic Encyclopedia of Type Strains, Phase IV (KMG-IV): sequencing the most valuable type-strain genomes for metagenomic binning, comparative biology and taxonomic classification.</title>
        <authorList>
            <person name="Goeker M."/>
        </authorList>
    </citation>
    <scope>NUCLEOTIDE SEQUENCE [LARGE SCALE GENOMIC DNA]</scope>
    <source>
        <strain evidence="1 2">DSM 15448</strain>
    </source>
</reference>
<evidence type="ECO:0000313" key="1">
    <source>
        <dbReference type="EMBL" id="MDQ0350360.1"/>
    </source>
</evidence>
<proteinExistence type="predicted"/>
<dbReference type="EMBL" id="JAUSUP010000001">
    <property type="protein sequence ID" value="MDQ0350360.1"/>
    <property type="molecule type" value="Genomic_DNA"/>
</dbReference>
<keyword evidence="2" id="KW-1185">Reference proteome</keyword>
<name>A0ABU0DPR4_9BACI</name>
<organism evidence="1 2">
    <name type="scientific">Alkalibacillus filiformis</name>
    <dbReference type="NCBI Taxonomy" id="200990"/>
    <lineage>
        <taxon>Bacteria</taxon>
        <taxon>Bacillati</taxon>
        <taxon>Bacillota</taxon>
        <taxon>Bacilli</taxon>
        <taxon>Bacillales</taxon>
        <taxon>Bacillaceae</taxon>
        <taxon>Alkalibacillus</taxon>
    </lineage>
</organism>
<accession>A0ABU0DPR4</accession>
<gene>
    <name evidence="1" type="ORF">J2R98_000163</name>
</gene>
<sequence>MYYAILLNAGYTPKGNPKKIYLVYETIENGKLELIETITADFWGGISLKDKYPYVAIINEFQVVNKEYKFYKNYKLNHINNGGE</sequence>
<dbReference type="RefSeq" id="WP_307065138.1">
    <property type="nucleotide sequence ID" value="NZ_JAUSUP010000001.1"/>
</dbReference>
<evidence type="ECO:0000313" key="2">
    <source>
        <dbReference type="Proteomes" id="UP001236723"/>
    </source>
</evidence>
<comment type="caution">
    <text evidence="1">The sequence shown here is derived from an EMBL/GenBank/DDBJ whole genome shotgun (WGS) entry which is preliminary data.</text>
</comment>